<proteinExistence type="predicted"/>
<dbReference type="AlphaFoldDB" id="A0A562ZTU2"/>
<organism evidence="7 8">
    <name type="scientific">Caenimonas sedimenti</name>
    <dbReference type="NCBI Taxonomy" id="2596921"/>
    <lineage>
        <taxon>Bacteria</taxon>
        <taxon>Pseudomonadati</taxon>
        <taxon>Pseudomonadota</taxon>
        <taxon>Betaproteobacteria</taxon>
        <taxon>Burkholderiales</taxon>
        <taxon>Comamonadaceae</taxon>
        <taxon>Caenimonas</taxon>
    </lineage>
</organism>
<dbReference type="Pfam" id="PF00440">
    <property type="entry name" value="TetR_N"/>
    <property type="match status" value="1"/>
</dbReference>
<sequence length="190" mass="20634">MDPTSTRERLLAAATQVFLRQGFAATSMDMVRQEAGVSNGSLYHHFPTKARLADALYAHTLRDFHAALLVPVAGRASAQTGVKGMIRVHIDWVLQNPDRARLLQELKRAGDLAAGTGEWAQANEAGFGALREWVEAKVAAGEMRPLPFPVWMAVVFAPALSLTSFWVTQPAVPPKVRAALEHAAWMAVAP</sequence>
<gene>
    <name evidence="7" type="ORF">FN976_09205</name>
</gene>
<dbReference type="Gene3D" id="1.10.357.10">
    <property type="entry name" value="Tetracycline Repressor, domain 2"/>
    <property type="match status" value="1"/>
</dbReference>
<keyword evidence="2" id="KW-0805">Transcription regulation</keyword>
<dbReference type="InterPro" id="IPR009057">
    <property type="entry name" value="Homeodomain-like_sf"/>
</dbReference>
<dbReference type="GO" id="GO:0003700">
    <property type="term" value="F:DNA-binding transcription factor activity"/>
    <property type="evidence" value="ECO:0007669"/>
    <property type="project" value="TreeGrafter"/>
</dbReference>
<feature type="DNA-binding region" description="H-T-H motif" evidence="5">
    <location>
        <begin position="27"/>
        <end position="46"/>
    </location>
</feature>
<reference evidence="7 8" key="1">
    <citation type="submission" date="2019-07" db="EMBL/GenBank/DDBJ databases">
        <title>Caenimonas sedimenti sp. nov., isolated from activated sludge.</title>
        <authorList>
            <person name="Xu J."/>
        </authorList>
    </citation>
    <scope>NUCLEOTIDE SEQUENCE [LARGE SCALE GENOMIC DNA]</scope>
    <source>
        <strain evidence="7 8">HX-9-20</strain>
    </source>
</reference>
<keyword evidence="3 5" id="KW-0238">DNA-binding</keyword>
<evidence type="ECO:0000256" key="2">
    <source>
        <dbReference type="ARBA" id="ARBA00023015"/>
    </source>
</evidence>
<comment type="caution">
    <text evidence="7">The sequence shown here is derived from an EMBL/GenBank/DDBJ whole genome shotgun (WGS) entry which is preliminary data.</text>
</comment>
<evidence type="ECO:0000313" key="8">
    <source>
        <dbReference type="Proteomes" id="UP000318199"/>
    </source>
</evidence>
<evidence type="ECO:0000256" key="3">
    <source>
        <dbReference type="ARBA" id="ARBA00023125"/>
    </source>
</evidence>
<dbReference type="Proteomes" id="UP000318199">
    <property type="component" value="Unassembled WGS sequence"/>
</dbReference>
<dbReference type="InterPro" id="IPR036271">
    <property type="entry name" value="Tet_transcr_reg_TetR-rel_C_sf"/>
</dbReference>
<dbReference type="PANTHER" id="PTHR30055">
    <property type="entry name" value="HTH-TYPE TRANSCRIPTIONAL REGULATOR RUTR"/>
    <property type="match status" value="1"/>
</dbReference>
<dbReference type="PRINTS" id="PR00455">
    <property type="entry name" value="HTHTETR"/>
</dbReference>
<dbReference type="OrthoDB" id="70491at2"/>
<keyword evidence="8" id="KW-1185">Reference proteome</keyword>
<dbReference type="PANTHER" id="PTHR30055:SF187">
    <property type="entry name" value="TRANSCRIPTIONAL REGULATORY PROTEIN"/>
    <property type="match status" value="1"/>
</dbReference>
<dbReference type="PROSITE" id="PS50977">
    <property type="entry name" value="HTH_TETR_2"/>
    <property type="match status" value="1"/>
</dbReference>
<evidence type="ECO:0000256" key="1">
    <source>
        <dbReference type="ARBA" id="ARBA00022491"/>
    </source>
</evidence>
<dbReference type="SUPFAM" id="SSF46689">
    <property type="entry name" value="Homeodomain-like"/>
    <property type="match status" value="1"/>
</dbReference>
<name>A0A562ZTU2_9BURK</name>
<protein>
    <submittedName>
        <fullName evidence="7">TetR/AcrR family transcriptional regulator</fullName>
    </submittedName>
</protein>
<dbReference type="PROSITE" id="PS01081">
    <property type="entry name" value="HTH_TETR_1"/>
    <property type="match status" value="1"/>
</dbReference>
<dbReference type="GO" id="GO:0000976">
    <property type="term" value="F:transcription cis-regulatory region binding"/>
    <property type="evidence" value="ECO:0007669"/>
    <property type="project" value="TreeGrafter"/>
</dbReference>
<accession>A0A562ZTU2</accession>
<dbReference type="InterPro" id="IPR050109">
    <property type="entry name" value="HTH-type_TetR-like_transc_reg"/>
</dbReference>
<evidence type="ECO:0000256" key="5">
    <source>
        <dbReference type="PROSITE-ProRule" id="PRU00335"/>
    </source>
</evidence>
<dbReference type="SUPFAM" id="SSF48498">
    <property type="entry name" value="Tetracyclin repressor-like, C-terminal domain"/>
    <property type="match status" value="1"/>
</dbReference>
<keyword evidence="4" id="KW-0804">Transcription</keyword>
<dbReference type="InterPro" id="IPR001647">
    <property type="entry name" value="HTH_TetR"/>
</dbReference>
<feature type="domain" description="HTH tetR-type" evidence="6">
    <location>
        <begin position="4"/>
        <end position="64"/>
    </location>
</feature>
<evidence type="ECO:0000313" key="7">
    <source>
        <dbReference type="EMBL" id="TWO71776.1"/>
    </source>
</evidence>
<evidence type="ECO:0000259" key="6">
    <source>
        <dbReference type="PROSITE" id="PS50977"/>
    </source>
</evidence>
<keyword evidence="1" id="KW-0678">Repressor</keyword>
<dbReference type="RefSeq" id="WP_145892717.1">
    <property type="nucleotide sequence ID" value="NZ_VOBQ01000006.1"/>
</dbReference>
<dbReference type="InterPro" id="IPR023772">
    <property type="entry name" value="DNA-bd_HTH_TetR-type_CS"/>
</dbReference>
<dbReference type="EMBL" id="VOBQ01000006">
    <property type="protein sequence ID" value="TWO71776.1"/>
    <property type="molecule type" value="Genomic_DNA"/>
</dbReference>
<evidence type="ECO:0000256" key="4">
    <source>
        <dbReference type="ARBA" id="ARBA00023163"/>
    </source>
</evidence>